<accession>K1SC79</accession>
<protein>
    <recommendedName>
        <fullName evidence="2">TonB-dependent receptor</fullName>
    </recommendedName>
</protein>
<dbReference type="SUPFAM" id="SSF56935">
    <property type="entry name" value="Porins"/>
    <property type="match status" value="1"/>
</dbReference>
<evidence type="ECO:0000313" key="1">
    <source>
        <dbReference type="EMBL" id="EKC51335.1"/>
    </source>
</evidence>
<dbReference type="AlphaFoldDB" id="K1SC79"/>
<dbReference type="EMBL" id="AJWY01011952">
    <property type="protein sequence ID" value="EKC51335.1"/>
    <property type="molecule type" value="Genomic_DNA"/>
</dbReference>
<comment type="caution">
    <text evidence="1">The sequence shown here is derived from an EMBL/GenBank/DDBJ whole genome shotgun (WGS) entry which is preliminary data.</text>
</comment>
<sequence length="106" mass="12079">MAIGDPFTYVDANSQMHYYESNNWLDLIYGTTWSTQHNVNVQGSSEKARWMASLGYANDRSVITATDDGAKKYNARLNADYDLTKWLTFNINMSYSNRYTDGPIDG</sequence>
<feature type="non-terminal residue" evidence="1">
    <location>
        <position position="106"/>
    </location>
</feature>
<evidence type="ECO:0008006" key="2">
    <source>
        <dbReference type="Google" id="ProtNLM"/>
    </source>
</evidence>
<name>K1SC79_9ZZZZ</name>
<reference evidence="1" key="1">
    <citation type="journal article" date="2013" name="Environ. Microbiol.">
        <title>Microbiota from the distal guts of lean and obese adolescents exhibit partial functional redundancy besides clear differences in community structure.</title>
        <authorList>
            <person name="Ferrer M."/>
            <person name="Ruiz A."/>
            <person name="Lanza F."/>
            <person name="Haange S.B."/>
            <person name="Oberbach A."/>
            <person name="Till H."/>
            <person name="Bargiela R."/>
            <person name="Campoy C."/>
            <person name="Segura M.T."/>
            <person name="Richter M."/>
            <person name="von Bergen M."/>
            <person name="Seifert J."/>
            <person name="Suarez A."/>
        </authorList>
    </citation>
    <scope>NUCLEOTIDE SEQUENCE</scope>
</reference>
<proteinExistence type="predicted"/>
<organism evidence="1">
    <name type="scientific">human gut metagenome</name>
    <dbReference type="NCBI Taxonomy" id="408170"/>
    <lineage>
        <taxon>unclassified sequences</taxon>
        <taxon>metagenomes</taxon>
        <taxon>organismal metagenomes</taxon>
    </lineage>
</organism>
<gene>
    <name evidence="1" type="ORF">LEA_17454</name>
</gene>